<feature type="active site" description="Nucleophile" evidence="4">
    <location>
        <position position="385"/>
    </location>
</feature>
<dbReference type="InterPro" id="IPR017853">
    <property type="entry name" value="GH"/>
</dbReference>
<dbReference type="SUPFAM" id="SSF51445">
    <property type="entry name" value="(Trans)glycosidases"/>
    <property type="match status" value="1"/>
</dbReference>
<dbReference type="PRINTS" id="PR00131">
    <property type="entry name" value="GLHYDRLASE1"/>
</dbReference>
<dbReference type="Pfam" id="PF00232">
    <property type="entry name" value="Glyco_hydro_1"/>
    <property type="match status" value="2"/>
</dbReference>
<dbReference type="InterPro" id="IPR001360">
    <property type="entry name" value="Glyco_hydro_1"/>
</dbReference>
<dbReference type="InterPro" id="IPR018120">
    <property type="entry name" value="Glyco_hydro_1_AS"/>
</dbReference>
<gene>
    <name evidence="7" type="ORF">A0O21_02425</name>
</gene>
<dbReference type="PANTHER" id="PTHR10353">
    <property type="entry name" value="GLYCOSYL HYDROLASE"/>
    <property type="match status" value="1"/>
</dbReference>
<evidence type="ECO:0000256" key="6">
    <source>
        <dbReference type="SAM" id="MobiDB-lite"/>
    </source>
</evidence>
<feature type="region of interest" description="Disordered" evidence="6">
    <location>
        <begin position="29"/>
        <end position="48"/>
    </location>
</feature>
<dbReference type="Proteomes" id="UP000077317">
    <property type="component" value="Chromosome"/>
</dbReference>
<evidence type="ECO:0000256" key="4">
    <source>
        <dbReference type="PROSITE-ProRule" id="PRU10055"/>
    </source>
</evidence>
<dbReference type="KEGG" id="spat:A0O21_02425"/>
<dbReference type="OrthoDB" id="9765195at2"/>
<evidence type="ECO:0000256" key="3">
    <source>
        <dbReference type="ARBA" id="ARBA00023295"/>
    </source>
</evidence>
<dbReference type="PROSITE" id="PS00572">
    <property type="entry name" value="GLYCOSYL_HYDROL_F1_1"/>
    <property type="match status" value="1"/>
</dbReference>
<protein>
    <submittedName>
        <fullName evidence="7">6-phospho-beta-glucosidase</fullName>
    </submittedName>
</protein>
<dbReference type="GO" id="GO:0008422">
    <property type="term" value="F:beta-glucosidase activity"/>
    <property type="evidence" value="ECO:0007669"/>
    <property type="project" value="TreeGrafter"/>
</dbReference>
<evidence type="ECO:0000313" key="8">
    <source>
        <dbReference type="Proteomes" id="UP000077317"/>
    </source>
</evidence>
<keyword evidence="3" id="KW-0326">Glycosidase</keyword>
<evidence type="ECO:0000256" key="2">
    <source>
        <dbReference type="ARBA" id="ARBA00022801"/>
    </source>
</evidence>
<keyword evidence="2" id="KW-0378">Hydrolase</keyword>
<comment type="similarity">
    <text evidence="1 5">Belongs to the glycosyl hydrolase 1 family.</text>
</comment>
<dbReference type="EMBL" id="CP014699">
    <property type="protein sequence ID" value="AND78954.1"/>
    <property type="molecule type" value="Genomic_DNA"/>
</dbReference>
<dbReference type="Gene3D" id="3.20.20.80">
    <property type="entry name" value="Glycosidases"/>
    <property type="match status" value="1"/>
</dbReference>
<dbReference type="PANTHER" id="PTHR10353:SF122">
    <property type="entry name" value="6-PHOSPHO-BETA-GLUCOSIDASE ASCB-RELATED"/>
    <property type="match status" value="1"/>
</dbReference>
<evidence type="ECO:0000256" key="1">
    <source>
        <dbReference type="ARBA" id="ARBA00010838"/>
    </source>
</evidence>
<evidence type="ECO:0000313" key="7">
    <source>
        <dbReference type="EMBL" id="AND78954.1"/>
    </source>
</evidence>
<name>A0A172Q669_9STRE</name>
<evidence type="ECO:0000256" key="5">
    <source>
        <dbReference type="RuleBase" id="RU003690"/>
    </source>
</evidence>
<dbReference type="GO" id="GO:0005829">
    <property type="term" value="C:cytosol"/>
    <property type="evidence" value="ECO:0007669"/>
    <property type="project" value="TreeGrafter"/>
</dbReference>
<reference evidence="8" key="2">
    <citation type="submission" date="2016-03" db="EMBL/GenBank/DDBJ databases">
        <title>Streptococcus antelopensis sp. nov., isolated from the feces of the Tibetan antelope (Pantholops hodgsonii) in Hoh Xil National Nature Reserve, Qinghai, China.</title>
        <authorList>
            <person name="Bai X."/>
        </authorList>
    </citation>
    <scope>NUCLEOTIDE SEQUENCE [LARGE SCALE GENOMIC DNA]</scope>
    <source>
        <strain evidence="8">TA 26</strain>
    </source>
</reference>
<organism evidence="7 8">
    <name type="scientific">Streptococcus pantholopis</name>
    <dbReference type="NCBI Taxonomy" id="1811193"/>
    <lineage>
        <taxon>Bacteria</taxon>
        <taxon>Bacillati</taxon>
        <taxon>Bacillota</taxon>
        <taxon>Bacilli</taxon>
        <taxon>Lactobacillales</taxon>
        <taxon>Streptococcaceae</taxon>
        <taxon>Streptococcus</taxon>
    </lineage>
</organism>
<reference evidence="7 8" key="1">
    <citation type="journal article" date="2016" name="Int. J. Syst. Evol. Microbiol.">
        <title>Streptococcuspantholopis sp. nov., isolated from faeces of the Tibetan antelope (Pantholops hodgsonii).</title>
        <authorList>
            <person name="Bai X."/>
            <person name="Xiong Y."/>
            <person name="Lu S."/>
            <person name="Jin D."/>
            <person name="Lai X."/>
            <person name="Yang J."/>
            <person name="Niu L."/>
            <person name="Hu S."/>
            <person name="Meng X."/>
            <person name="Pu J."/>
            <person name="Ye C."/>
            <person name="Xu J."/>
        </authorList>
    </citation>
    <scope>NUCLEOTIDE SEQUENCE [LARGE SCALE GENOMIC DNA]</scope>
    <source>
        <strain evidence="7 8">TA 26</strain>
    </source>
</reference>
<dbReference type="GO" id="GO:0016052">
    <property type="term" value="P:carbohydrate catabolic process"/>
    <property type="evidence" value="ECO:0007669"/>
    <property type="project" value="TreeGrafter"/>
</dbReference>
<sequence>MTYELPKGFLWGGATADFQYEGGFSEGGRGLSSHDYETDGSKDNPRHHTMKMPDGQIIAPRSSFFYADPVPPEAQPVFLEDAYYPSHQAVDFYHHYKEDIALMAGMGFNVFRFSICWSRIFPTGEETEPNEDGLAFYDQVIDEMLKYGMEPLITICHDEMPMHLALKYNGWSSRKVIDCYLNYCRVLFERYGDRCRYWLTFNEINAVRGFGPCGTRESSGQAHYQAVHHMFVASAKAVKLGHELMPDSQFGTMYAMSELYPASCKPEDVFHRLQERRENWYFIDTMGRGYYHPYAKDIWRRRGVKEIVMEAGDTEILLEGQLDFISFSYYRSNTTKAGDDWFTVGGSPNPYLEETPWGWPVDPLGLRHVMNEIYDRIQKPIFIVENGMGAVDELDENGLVQDDYRIAYLRDHLQAMADAINIDGVDCLGYTMWGPIDLISLSTGEMKKRYGFIYVDMDDKGRGSLKRTPKKSYYWIKEIIASNGAKLAE</sequence>
<proteinExistence type="inferred from homology"/>
<dbReference type="AlphaFoldDB" id="A0A172Q669"/>
<feature type="compositionally biased region" description="Basic and acidic residues" evidence="6">
    <location>
        <begin position="32"/>
        <end position="46"/>
    </location>
</feature>
<dbReference type="STRING" id="1811193.A0O21_02425"/>
<keyword evidence="8" id="KW-1185">Reference proteome</keyword>
<dbReference type="RefSeq" id="WP_067060682.1">
    <property type="nucleotide sequence ID" value="NZ_CP014699.1"/>
</dbReference>
<accession>A0A172Q669</accession>